<dbReference type="EMBL" id="CP022433">
    <property type="protein sequence ID" value="ASN25795.1"/>
    <property type="molecule type" value="Genomic_DNA"/>
</dbReference>
<evidence type="ECO:0000313" key="2">
    <source>
        <dbReference type="Proteomes" id="UP000031501"/>
    </source>
</evidence>
<sequence>MGSTLFADRVRWRREAAERARRERREIYVGCLTRYRLAYEGMHTAADRHREAPPADRETAVREAFRNSGCDEVRESVLLCAPQEMATVVEDVYATLRELLEVLAAGEPALDSAEFQEHRMKHARAVWAARTAMRAELSS</sequence>
<dbReference type="AlphaFoldDB" id="A0A221P1Y8"/>
<reference evidence="1 2" key="1">
    <citation type="submission" date="2017-07" db="EMBL/GenBank/DDBJ databases">
        <title>Genome sequence of Streptomyces pluripotens MUSC 137T.</title>
        <authorList>
            <person name="Ser H.-L."/>
            <person name="Lee L.-H."/>
        </authorList>
    </citation>
    <scope>NUCLEOTIDE SEQUENCE [LARGE SCALE GENOMIC DNA]</scope>
    <source>
        <strain evidence="1 2">MUSC 137</strain>
    </source>
</reference>
<dbReference type="OrthoDB" id="3695380at2"/>
<accession>A0A221P1Y8</accession>
<keyword evidence="2" id="KW-1185">Reference proteome</keyword>
<dbReference type="Proteomes" id="UP000031501">
    <property type="component" value="Chromosome"/>
</dbReference>
<dbReference type="RefSeq" id="WP_052318865.1">
    <property type="nucleotide sequence ID" value="NZ_CP021080.1"/>
</dbReference>
<dbReference type="STRING" id="1355015.LK06_018130"/>
<dbReference type="KEGG" id="splu:LK06_018130"/>
<protein>
    <submittedName>
        <fullName evidence="1">Uncharacterized protein</fullName>
    </submittedName>
</protein>
<organism evidence="1 2">
    <name type="scientific">Streptomyces pluripotens</name>
    <dbReference type="NCBI Taxonomy" id="1355015"/>
    <lineage>
        <taxon>Bacteria</taxon>
        <taxon>Bacillati</taxon>
        <taxon>Actinomycetota</taxon>
        <taxon>Actinomycetes</taxon>
        <taxon>Kitasatosporales</taxon>
        <taxon>Streptomycetaceae</taxon>
        <taxon>Streptomyces</taxon>
    </lineage>
</organism>
<proteinExistence type="predicted"/>
<name>A0A221P1Y8_9ACTN</name>
<evidence type="ECO:0000313" key="1">
    <source>
        <dbReference type="EMBL" id="ASN25795.1"/>
    </source>
</evidence>
<gene>
    <name evidence="1" type="ORF">LK07_19290</name>
</gene>